<dbReference type="InterPro" id="IPR038718">
    <property type="entry name" value="SNF2-like_sf"/>
</dbReference>
<feature type="compositionally biased region" description="Basic and acidic residues" evidence="2">
    <location>
        <begin position="1425"/>
        <end position="1448"/>
    </location>
</feature>
<dbReference type="SUPFAM" id="SSF52540">
    <property type="entry name" value="P-loop containing nucleoside triphosphate hydrolases"/>
    <property type="match status" value="2"/>
</dbReference>
<feature type="compositionally biased region" description="Low complexity" evidence="2">
    <location>
        <begin position="1"/>
        <end position="16"/>
    </location>
</feature>
<dbReference type="InterPro" id="IPR001650">
    <property type="entry name" value="Helicase_C-like"/>
</dbReference>
<feature type="region of interest" description="Disordered" evidence="2">
    <location>
        <begin position="1"/>
        <end position="21"/>
    </location>
</feature>
<dbReference type="InterPro" id="IPR016024">
    <property type="entry name" value="ARM-type_fold"/>
</dbReference>
<dbReference type="SMART" id="SM00490">
    <property type="entry name" value="HELICc"/>
    <property type="match status" value="1"/>
</dbReference>
<gene>
    <name evidence="5" type="ORF">TrST_g1686</name>
</gene>
<dbReference type="InterPro" id="IPR000330">
    <property type="entry name" value="SNF2_N"/>
</dbReference>
<dbReference type="GO" id="GO:0003677">
    <property type="term" value="F:DNA binding"/>
    <property type="evidence" value="ECO:0007669"/>
    <property type="project" value="InterPro"/>
</dbReference>
<dbReference type="OrthoDB" id="10252227at2759"/>
<keyword evidence="1" id="KW-0378">Hydrolase</keyword>
<feature type="domain" description="Helicase ATP-binding" evidence="3">
    <location>
        <begin position="885"/>
        <end position="1042"/>
    </location>
</feature>
<dbReference type="InterPro" id="IPR011989">
    <property type="entry name" value="ARM-like"/>
</dbReference>
<feature type="compositionally biased region" description="Acidic residues" evidence="2">
    <location>
        <begin position="1383"/>
        <end position="1396"/>
    </location>
</feature>
<evidence type="ECO:0000259" key="4">
    <source>
        <dbReference type="PROSITE" id="PS51194"/>
    </source>
</evidence>
<comment type="caution">
    <text evidence="5">The sequence shown here is derived from an EMBL/GenBank/DDBJ whole genome shotgun (WGS) entry which is preliminary data.</text>
</comment>
<name>A0A9W7DWC9_9STRA</name>
<evidence type="ECO:0000256" key="2">
    <source>
        <dbReference type="SAM" id="MobiDB-lite"/>
    </source>
</evidence>
<protein>
    <submittedName>
        <fullName evidence="5">Uncharacterized protein</fullName>
    </submittedName>
</protein>
<sequence>MSSTEASSTEASSTEARSNNNTPLPPIVVRLIALTLSPPTRLHLMTSLHHLTSTQLSVPHKLAVLAYYHSCLPNLRINDRLRLHEMLYSKRSWFSEIQLTSSPLPPLPSLLSSLPPNTSLSSLPWSHPSWDLPASRKTAAMQERMKKIIGYYNGGEWVGGVPEEVVSVVNDSPKPVTKKPKTKPTNFNDIPQSVLDILTLSTPSAQNLHLTSLLKSSLLTANHTSRHCSLLLLSLLTVDENIIRLVEFIIKLENSADYSNVPGRYYNVEMAGRIVDYKGYEGFKRFVLMWGRGEEGGEEGVWKEKGGEDTEVYWLLKSVNKFMEAEEKEEVTKFFEWCMSIWDIEKVFALEMIIFFSNVSKKVPSLITSLLPSHKSLILNDIIPHIPTSPLVLNVIRLCLGDLTAQNFVNVVSLLYEKLVQDENELVWESWNEVIKRFENYEEEKLVQESIFSSVFKTFLTSVQTEQHVEKASNLITTLTLHSSGPHVQKLVAYLIAYHDKSSNRNRNEKHKDTMNELINSLKGTILYTNMRSYNPTVHSLISAKLDNNVFVDSGDSYAGIFDGAVALEGYVSSMISRMVKVDRVNDIISMRVNMLMTVCLIKRPESVLEDINRVVRPFNTFVRYEKYDGPCGGLCVSGFEAVLSEMRKENKKKGGRKIVKGFVDTIFTRQGEGTCQEEILKRLARTEEFMDYYDLKNIVRASGVTAEAMKLLKVVVPNVDKVGYDWLLDSVFWPRLLEECLSKGGGEEVIVAFLERFASNSSLECKFVDKFNAQAKETEDSKIIALEVVNTALDVLGVSAVGYVEIFLTFVLKVFNDRDSSVRESAASAFGKLIRLAPLVTADLNSSLISHLIHGVPLPPLVLPPDLFAGELREYQKEGVTWLTFLFESGLGGVLSDDMGLGKTIQCLCAMGLRLHRAPEKKYLVVCPNTVVGHWVDEVSRYFPSFKVNHYMGRGRSLLNANDWNLVVTSYEVMRSDIMKLSALKFDVVALDEGHLLKNPSTNTAKSARVIRADLRVVLSGTPVQNNVNELWSCFDFLMEGFLGTRAEFAGKYGNVIMESISGCVMSTEARSLLKGLHQQVLPFILRRDKKTVLKSLPEKTIIDVFCDPSSRQRRILKSYKRGEASFKELTFLRLLAVHPCLVEDTREVEDWGGWKLKDSGKLKSLYDLLISGGVGEGTADGDASAFWEGYQGEERVFEGENDESVKIIREKKEKEKLKRNKVVIFAQHSRALNCLEEELFAPHLPTVQYLRLDGKVSDRYSIVKRFEEDADKTVLLCTTKVGGLGLNLISANICVFLELDYNPMVDLQAMDRLHRIGQKRAVTVYRLVTRGTVEERILKMQGVKVVMSDEIVSQENSSMWSLGTDRILDLIGPTTGAGAGGEEDDEDGEDEEFGEGGMGFLGSLFGSGVGVIRDVEEVWAEEERWNKEVEMEEKQRAKEAKEEAKARKGGRGGFKGFMEEQTKEKTG</sequence>
<feature type="region of interest" description="Disordered" evidence="2">
    <location>
        <begin position="1375"/>
        <end position="1399"/>
    </location>
</feature>
<proteinExistence type="predicted"/>
<feature type="domain" description="Helicase C-terminal" evidence="4">
    <location>
        <begin position="1202"/>
        <end position="1361"/>
    </location>
</feature>
<feature type="compositionally biased region" description="Basic and acidic residues" evidence="2">
    <location>
        <begin position="1459"/>
        <end position="1469"/>
    </location>
</feature>
<evidence type="ECO:0000259" key="3">
    <source>
        <dbReference type="PROSITE" id="PS51192"/>
    </source>
</evidence>
<evidence type="ECO:0000313" key="5">
    <source>
        <dbReference type="EMBL" id="GMH53128.1"/>
    </source>
</evidence>
<dbReference type="PANTHER" id="PTHR36498">
    <property type="entry name" value="TATA-BINDING PROTEIN-ASSOCIATED FACTOR 172"/>
    <property type="match status" value="1"/>
</dbReference>
<dbReference type="PROSITE" id="PS51192">
    <property type="entry name" value="HELICASE_ATP_BIND_1"/>
    <property type="match status" value="1"/>
</dbReference>
<dbReference type="SUPFAM" id="SSF48371">
    <property type="entry name" value="ARM repeat"/>
    <property type="match status" value="1"/>
</dbReference>
<dbReference type="InterPro" id="IPR027417">
    <property type="entry name" value="P-loop_NTPase"/>
</dbReference>
<dbReference type="SMART" id="SM00487">
    <property type="entry name" value="DEXDc"/>
    <property type="match status" value="1"/>
</dbReference>
<dbReference type="InterPro" id="IPR014001">
    <property type="entry name" value="Helicase_ATP-bd"/>
</dbReference>
<dbReference type="Gene3D" id="1.25.10.10">
    <property type="entry name" value="Leucine-rich Repeat Variant"/>
    <property type="match status" value="1"/>
</dbReference>
<dbReference type="Gene3D" id="3.40.50.300">
    <property type="entry name" value="P-loop containing nucleotide triphosphate hydrolases"/>
    <property type="match status" value="1"/>
</dbReference>
<dbReference type="Proteomes" id="UP001165085">
    <property type="component" value="Unassembled WGS sequence"/>
</dbReference>
<dbReference type="CDD" id="cd18793">
    <property type="entry name" value="SF2_C_SNF"/>
    <property type="match status" value="1"/>
</dbReference>
<dbReference type="InterPro" id="IPR044972">
    <property type="entry name" value="Mot1"/>
</dbReference>
<dbReference type="Pfam" id="PF00176">
    <property type="entry name" value="SNF2-rel_dom"/>
    <property type="match status" value="1"/>
</dbReference>
<dbReference type="PANTHER" id="PTHR36498:SF1">
    <property type="entry name" value="TATA-BINDING PROTEIN-ASSOCIATED FACTOR 172"/>
    <property type="match status" value="1"/>
</dbReference>
<keyword evidence="6" id="KW-1185">Reference proteome</keyword>
<dbReference type="InterPro" id="IPR049730">
    <property type="entry name" value="SNF2/RAD54-like_C"/>
</dbReference>
<dbReference type="GO" id="GO:0017025">
    <property type="term" value="F:TBP-class protein binding"/>
    <property type="evidence" value="ECO:0007669"/>
    <property type="project" value="InterPro"/>
</dbReference>
<dbReference type="EMBL" id="BRXY01000017">
    <property type="protein sequence ID" value="GMH53128.1"/>
    <property type="molecule type" value="Genomic_DNA"/>
</dbReference>
<dbReference type="PROSITE" id="PS51194">
    <property type="entry name" value="HELICASE_CTER"/>
    <property type="match status" value="1"/>
</dbReference>
<dbReference type="GO" id="GO:0005524">
    <property type="term" value="F:ATP binding"/>
    <property type="evidence" value="ECO:0007669"/>
    <property type="project" value="InterPro"/>
</dbReference>
<evidence type="ECO:0000313" key="6">
    <source>
        <dbReference type="Proteomes" id="UP001165085"/>
    </source>
</evidence>
<accession>A0A9W7DWC9</accession>
<reference evidence="6" key="1">
    <citation type="journal article" date="2023" name="Commun. Biol.">
        <title>Genome analysis of Parmales, the sister group of diatoms, reveals the evolutionary specialization of diatoms from phago-mixotrophs to photoautotrophs.</title>
        <authorList>
            <person name="Ban H."/>
            <person name="Sato S."/>
            <person name="Yoshikawa S."/>
            <person name="Yamada K."/>
            <person name="Nakamura Y."/>
            <person name="Ichinomiya M."/>
            <person name="Sato N."/>
            <person name="Blanc-Mathieu R."/>
            <person name="Endo H."/>
            <person name="Kuwata A."/>
            <person name="Ogata H."/>
        </authorList>
    </citation>
    <scope>NUCLEOTIDE SEQUENCE [LARGE SCALE GENOMIC DNA]</scope>
    <source>
        <strain evidence="6">NIES 3701</strain>
    </source>
</reference>
<dbReference type="Pfam" id="PF00271">
    <property type="entry name" value="Helicase_C"/>
    <property type="match status" value="1"/>
</dbReference>
<feature type="region of interest" description="Disordered" evidence="2">
    <location>
        <begin position="1425"/>
        <end position="1469"/>
    </location>
</feature>
<organism evidence="5 6">
    <name type="scientific">Triparma strigata</name>
    <dbReference type="NCBI Taxonomy" id="1606541"/>
    <lineage>
        <taxon>Eukaryota</taxon>
        <taxon>Sar</taxon>
        <taxon>Stramenopiles</taxon>
        <taxon>Ochrophyta</taxon>
        <taxon>Bolidophyceae</taxon>
        <taxon>Parmales</taxon>
        <taxon>Triparmaceae</taxon>
        <taxon>Triparma</taxon>
    </lineage>
</organism>
<dbReference type="Gene3D" id="3.40.50.10810">
    <property type="entry name" value="Tandem AAA-ATPase domain"/>
    <property type="match status" value="1"/>
</dbReference>
<evidence type="ECO:0000256" key="1">
    <source>
        <dbReference type="ARBA" id="ARBA00022801"/>
    </source>
</evidence>
<dbReference type="GO" id="GO:0016887">
    <property type="term" value="F:ATP hydrolysis activity"/>
    <property type="evidence" value="ECO:0007669"/>
    <property type="project" value="InterPro"/>
</dbReference>